<dbReference type="NCBIfam" id="NF004825">
    <property type="entry name" value="PRK06181.1"/>
    <property type="match status" value="1"/>
</dbReference>
<feature type="domain" description="Ketoreductase" evidence="8">
    <location>
        <begin position="48"/>
        <end position="232"/>
    </location>
</feature>
<dbReference type="InterPro" id="IPR057326">
    <property type="entry name" value="KR_dom"/>
</dbReference>
<dbReference type="GO" id="GO:0072582">
    <property type="term" value="F:17-beta-hydroxysteroid dehydrogenase (NADP+) activity"/>
    <property type="evidence" value="ECO:0007669"/>
    <property type="project" value="TreeGrafter"/>
</dbReference>
<dbReference type="InterPro" id="IPR002347">
    <property type="entry name" value="SDR_fam"/>
</dbReference>
<dbReference type="GO" id="GO:0008202">
    <property type="term" value="P:steroid metabolic process"/>
    <property type="evidence" value="ECO:0007669"/>
    <property type="project" value="TreeGrafter"/>
</dbReference>
<evidence type="ECO:0000256" key="2">
    <source>
        <dbReference type="ARBA" id="ARBA00006484"/>
    </source>
</evidence>
<name>A0A8S0PC22_OLEEU</name>
<organism evidence="9 10">
    <name type="scientific">Olea europaea subsp. europaea</name>
    <dbReference type="NCBI Taxonomy" id="158383"/>
    <lineage>
        <taxon>Eukaryota</taxon>
        <taxon>Viridiplantae</taxon>
        <taxon>Streptophyta</taxon>
        <taxon>Embryophyta</taxon>
        <taxon>Tracheophyta</taxon>
        <taxon>Spermatophyta</taxon>
        <taxon>Magnoliopsida</taxon>
        <taxon>eudicotyledons</taxon>
        <taxon>Gunneridae</taxon>
        <taxon>Pentapetalae</taxon>
        <taxon>asterids</taxon>
        <taxon>lamiids</taxon>
        <taxon>Lamiales</taxon>
        <taxon>Oleaceae</taxon>
        <taxon>Oleeae</taxon>
        <taxon>Olea</taxon>
    </lineage>
</organism>
<dbReference type="AlphaFoldDB" id="A0A8S0PC22"/>
<proteinExistence type="inferred from homology"/>
<dbReference type="OrthoDB" id="47007at2759"/>
<evidence type="ECO:0000256" key="3">
    <source>
        <dbReference type="ARBA" id="ARBA00022857"/>
    </source>
</evidence>
<keyword evidence="7" id="KW-0472">Membrane</keyword>
<evidence type="ECO:0000313" key="9">
    <source>
        <dbReference type="EMBL" id="CAA2939148.1"/>
    </source>
</evidence>
<feature type="transmembrane region" description="Helical" evidence="7">
    <location>
        <begin position="6"/>
        <end position="24"/>
    </location>
</feature>
<dbReference type="EMBL" id="CACTIH010000041">
    <property type="protein sequence ID" value="CAA2939148.1"/>
    <property type="molecule type" value="Genomic_DNA"/>
</dbReference>
<sequence length="349" mass="39299">MELIHTFLNLVVPPFTFFTLLLFLPPFQIFKFFLSILGSIFAEDVAGKVVIITGASSGIGEHLAYEYAKRGACLVLAARRERSLQEVAERARDLGAPDVVVVRADVSKVEDCRRIVDQTMNHFGRLDHLVNNAGLFSVSMLEEAEDVTDFRAIMDINFWGYVFMTKFAAPYLRYSRGRIVVLSSSASWLPGPRMSFYTASKAAVSQFFETLRIEFGPDIGITLVTPGFIESELTQGKFISKAGKLEVDQDMRDVNVNINPILRVESCAKAIVNRACRGERYVTEPEWIKSTFFWKIFCPEVIELMYRLLYLTSPSDSPKEALGKKLVDYTGAKAVLYPHSVQTPETKKD</sequence>
<dbReference type="PANTHER" id="PTHR43391:SF89">
    <property type="entry name" value="11-BETA-HYDROXYSTEROID DEHYDROGENASE 1A-RELATED"/>
    <property type="match status" value="1"/>
</dbReference>
<protein>
    <submittedName>
        <fullName evidence="9">11-beta-hydroxysteroid dehydrogenase 1B-like</fullName>
    </submittedName>
</protein>
<gene>
    <name evidence="9" type="ORF">OLEA9_A001876</name>
</gene>
<evidence type="ECO:0000256" key="1">
    <source>
        <dbReference type="ARBA" id="ARBA00004606"/>
    </source>
</evidence>
<evidence type="ECO:0000313" key="10">
    <source>
        <dbReference type="Proteomes" id="UP000594638"/>
    </source>
</evidence>
<dbReference type="PRINTS" id="PR00080">
    <property type="entry name" value="SDRFAMILY"/>
</dbReference>
<dbReference type="PRINTS" id="PR00081">
    <property type="entry name" value="GDHRDH"/>
</dbReference>
<dbReference type="Pfam" id="PF00106">
    <property type="entry name" value="adh_short"/>
    <property type="match status" value="1"/>
</dbReference>
<dbReference type="Gene3D" id="3.40.50.720">
    <property type="entry name" value="NAD(P)-binding Rossmann-like Domain"/>
    <property type="match status" value="1"/>
</dbReference>
<evidence type="ECO:0000256" key="4">
    <source>
        <dbReference type="ARBA" id="ARBA00022968"/>
    </source>
</evidence>
<keyword evidence="3" id="KW-0521">NADP</keyword>
<evidence type="ECO:0000256" key="5">
    <source>
        <dbReference type="ARBA" id="ARBA00023002"/>
    </source>
</evidence>
<dbReference type="PROSITE" id="PS00061">
    <property type="entry name" value="ADH_SHORT"/>
    <property type="match status" value="1"/>
</dbReference>
<evidence type="ECO:0000259" key="8">
    <source>
        <dbReference type="SMART" id="SM00822"/>
    </source>
</evidence>
<comment type="subcellular location">
    <subcellularLocation>
        <location evidence="1">Membrane</location>
        <topology evidence="1">Single-pass type II membrane protein</topology>
    </subcellularLocation>
</comment>
<evidence type="ECO:0000256" key="6">
    <source>
        <dbReference type="RuleBase" id="RU000363"/>
    </source>
</evidence>
<dbReference type="SUPFAM" id="SSF51735">
    <property type="entry name" value="NAD(P)-binding Rossmann-fold domains"/>
    <property type="match status" value="1"/>
</dbReference>
<keyword evidence="4" id="KW-0735">Signal-anchor</keyword>
<dbReference type="PANTHER" id="PTHR43391">
    <property type="entry name" value="RETINOL DEHYDROGENASE-RELATED"/>
    <property type="match status" value="1"/>
</dbReference>
<comment type="caution">
    <text evidence="9">The sequence shown here is derived from an EMBL/GenBank/DDBJ whole genome shotgun (WGS) entry which is preliminary data.</text>
</comment>
<keyword evidence="10" id="KW-1185">Reference proteome</keyword>
<dbReference type="GO" id="GO:0016020">
    <property type="term" value="C:membrane"/>
    <property type="evidence" value="ECO:0007669"/>
    <property type="project" value="UniProtKB-SubCell"/>
</dbReference>
<dbReference type="SMART" id="SM00822">
    <property type="entry name" value="PKS_KR"/>
    <property type="match status" value="1"/>
</dbReference>
<dbReference type="GO" id="GO:0005829">
    <property type="term" value="C:cytosol"/>
    <property type="evidence" value="ECO:0007669"/>
    <property type="project" value="TreeGrafter"/>
</dbReference>
<keyword evidence="5" id="KW-0560">Oxidoreductase</keyword>
<dbReference type="InterPro" id="IPR036291">
    <property type="entry name" value="NAD(P)-bd_dom_sf"/>
</dbReference>
<keyword evidence="7" id="KW-0812">Transmembrane</keyword>
<evidence type="ECO:0000256" key="7">
    <source>
        <dbReference type="SAM" id="Phobius"/>
    </source>
</evidence>
<dbReference type="Gramene" id="OE9A001876T1">
    <property type="protein sequence ID" value="OE9A001876C1"/>
    <property type="gene ID" value="OE9A001876"/>
</dbReference>
<dbReference type="InterPro" id="IPR020904">
    <property type="entry name" value="Sc_DH/Rdtase_CS"/>
</dbReference>
<reference evidence="9 10" key="1">
    <citation type="submission" date="2019-12" db="EMBL/GenBank/DDBJ databases">
        <authorList>
            <person name="Alioto T."/>
            <person name="Alioto T."/>
            <person name="Gomez Garrido J."/>
        </authorList>
    </citation>
    <scope>NUCLEOTIDE SEQUENCE [LARGE SCALE GENOMIC DNA]</scope>
</reference>
<dbReference type="Proteomes" id="UP000594638">
    <property type="component" value="Unassembled WGS sequence"/>
</dbReference>
<comment type="similarity">
    <text evidence="2 6">Belongs to the short-chain dehydrogenases/reductases (SDR) family.</text>
</comment>
<dbReference type="FunFam" id="3.40.50.720:FF:000084">
    <property type="entry name" value="Short-chain dehydrogenase reductase"/>
    <property type="match status" value="1"/>
</dbReference>
<keyword evidence="7" id="KW-1133">Transmembrane helix</keyword>
<accession>A0A8S0PC22</accession>